<organism evidence="1 2">
    <name type="scientific">Pocillopora damicornis</name>
    <name type="common">Cauliflower coral</name>
    <name type="synonym">Millepora damicornis</name>
    <dbReference type="NCBI Taxonomy" id="46731"/>
    <lineage>
        <taxon>Eukaryota</taxon>
        <taxon>Metazoa</taxon>
        <taxon>Cnidaria</taxon>
        <taxon>Anthozoa</taxon>
        <taxon>Hexacorallia</taxon>
        <taxon>Scleractinia</taxon>
        <taxon>Astrocoeniina</taxon>
        <taxon>Pocilloporidae</taxon>
        <taxon>Pocillopora</taxon>
    </lineage>
</organism>
<feature type="non-terminal residue" evidence="1">
    <location>
        <position position="1"/>
    </location>
</feature>
<reference evidence="1 2" key="1">
    <citation type="journal article" date="2018" name="Sci. Rep.">
        <title>Comparative analysis of the Pocillopora damicornis genome highlights role of immune system in coral evolution.</title>
        <authorList>
            <person name="Cunning R."/>
            <person name="Bay R.A."/>
            <person name="Gillette P."/>
            <person name="Baker A.C."/>
            <person name="Traylor-Knowles N."/>
        </authorList>
    </citation>
    <scope>NUCLEOTIDE SEQUENCE [LARGE SCALE GENOMIC DNA]</scope>
    <source>
        <strain evidence="1">RSMAS</strain>
        <tissue evidence="1">Whole animal</tissue>
    </source>
</reference>
<dbReference type="STRING" id="46731.A0A3M6T6U4"/>
<name>A0A3M6T6U4_POCDA</name>
<gene>
    <name evidence="1" type="ORF">pdam_00023414</name>
</gene>
<sequence length="705" mass="78989">DTKLSLERELDVQSYEWSDASTLTLNSSAVTLLVGCVLRGKKTASLPKRPGKRLKTQTEMPSPRDIVEEGKYGKDSMTDVELGLNCLRISPRCEQFKPCIMEESPGDSSIMHDDFKPINKHMDRVTLTDVGNAKQGHCGVVEKAKTHPSGDTIIIYGRKINEEGSSVGEAFQLATKDLKGTWEDEEVVAENVQVGSVVKYVQVGDEFLFQGNTKRPRWDMDKIFLDLSCAEGAHRGIGDSLLNSKILTEDSYQDCTPKAPKETSYFFSWAPKLSHVRDSKDVVDGAVVEMEEPLLTSGVDGLSKPSYPVLGEGLNLTPKPRPTFIFNRSYKNYNSELFLSDLMYVPFHIVNIFDDFDDQIDVFNRLFLDTLSEQAPIKRIKIKSRPNPFITPEIKQLMKIRDSWQKKARKTNDKLHWNAFRFFSQEVKREIRITEKEYVRSELLKCNGNTNTGKDPPLTTVEDPVVQANRFNDFYVSVGVAAAPKTKALCDHSGLSDESVELAWKSAVVIPNLKSGYSDDPENIRPISLLPIISKVCERAAHTQFMDFLDKNSKISGLQNVSVAIPDLNSDPCEIAKWCTLNSLLINPNKTKLLVVGVPQLTRNLSLPHVVLLGKNIKLSPVVKDLGVWIDSAVTFDDHVSKLSSSCLYNLRGINRIKHLLDNKTLTLIINPLVFSKLFYCSTVWGNTSGKIFLSSNSFRTSLAE</sequence>
<evidence type="ECO:0000313" key="1">
    <source>
        <dbReference type="EMBL" id="RMX37137.1"/>
    </source>
</evidence>
<accession>A0A3M6T6U4</accession>
<evidence type="ECO:0000313" key="2">
    <source>
        <dbReference type="Proteomes" id="UP000275408"/>
    </source>
</evidence>
<dbReference type="EMBL" id="RCHS01004187">
    <property type="protein sequence ID" value="RMX37137.1"/>
    <property type="molecule type" value="Genomic_DNA"/>
</dbReference>
<protein>
    <submittedName>
        <fullName evidence="1">Uncharacterized protein</fullName>
    </submittedName>
</protein>
<dbReference type="PANTHER" id="PTHR33332">
    <property type="entry name" value="REVERSE TRANSCRIPTASE DOMAIN-CONTAINING PROTEIN"/>
    <property type="match status" value="1"/>
</dbReference>
<dbReference type="Proteomes" id="UP000275408">
    <property type="component" value="Unassembled WGS sequence"/>
</dbReference>
<comment type="caution">
    <text evidence="1">The sequence shown here is derived from an EMBL/GenBank/DDBJ whole genome shotgun (WGS) entry which is preliminary data.</text>
</comment>
<dbReference type="AlphaFoldDB" id="A0A3M6T6U4"/>
<proteinExistence type="predicted"/>
<dbReference type="OrthoDB" id="5960351at2759"/>
<keyword evidence="2" id="KW-1185">Reference proteome</keyword>